<dbReference type="Gene3D" id="3.40.50.300">
    <property type="entry name" value="P-loop containing nucleotide triphosphate hydrolases"/>
    <property type="match status" value="1"/>
</dbReference>
<dbReference type="InterPro" id="IPR027417">
    <property type="entry name" value="P-loop_NTPase"/>
</dbReference>
<dbReference type="GO" id="GO:0033063">
    <property type="term" value="C:Rad51B-Rad51C-Rad51D-XRCC2 complex"/>
    <property type="evidence" value="ECO:0007669"/>
    <property type="project" value="InterPro"/>
</dbReference>
<keyword evidence="3" id="KW-1185">Reference proteome</keyword>
<organism evidence="2 3">
    <name type="scientific">[Myrmecia] bisecta</name>
    <dbReference type="NCBI Taxonomy" id="41462"/>
    <lineage>
        <taxon>Eukaryota</taxon>
        <taxon>Viridiplantae</taxon>
        <taxon>Chlorophyta</taxon>
        <taxon>core chlorophytes</taxon>
        <taxon>Trebouxiophyceae</taxon>
        <taxon>Trebouxiales</taxon>
        <taxon>Trebouxiaceae</taxon>
        <taxon>Myrmecia</taxon>
    </lineage>
</organism>
<evidence type="ECO:0000313" key="2">
    <source>
        <dbReference type="EMBL" id="KAK9803186.1"/>
    </source>
</evidence>
<dbReference type="EMBL" id="JALJOR010000023">
    <property type="protein sequence ID" value="KAK9803186.1"/>
    <property type="molecule type" value="Genomic_DNA"/>
</dbReference>
<feature type="domain" description="RecA family profile 1" evidence="1">
    <location>
        <begin position="22"/>
        <end position="235"/>
    </location>
</feature>
<evidence type="ECO:0000313" key="3">
    <source>
        <dbReference type="Proteomes" id="UP001489004"/>
    </source>
</evidence>
<dbReference type="PANTHER" id="PTHR46644">
    <property type="entry name" value="DNA REPAIR PROTEIN XRCC2"/>
    <property type="match status" value="1"/>
</dbReference>
<dbReference type="PROSITE" id="PS50162">
    <property type="entry name" value="RECA_2"/>
    <property type="match status" value="1"/>
</dbReference>
<dbReference type="SUPFAM" id="SSF52540">
    <property type="entry name" value="P-loop containing nucleoside triphosphate hydrolases"/>
    <property type="match status" value="1"/>
</dbReference>
<evidence type="ECO:0000259" key="1">
    <source>
        <dbReference type="PROSITE" id="PS50162"/>
    </source>
</evidence>
<comment type="caution">
    <text evidence="2">The sequence shown here is derived from an EMBL/GenBank/DDBJ whole genome shotgun (WGS) entry which is preliminary data.</text>
</comment>
<dbReference type="PANTHER" id="PTHR46644:SF2">
    <property type="entry name" value="DNA REPAIR PROTEIN XRCC2"/>
    <property type="match status" value="1"/>
</dbReference>
<dbReference type="GO" id="GO:0005524">
    <property type="term" value="F:ATP binding"/>
    <property type="evidence" value="ECO:0007669"/>
    <property type="project" value="InterPro"/>
</dbReference>
<dbReference type="GO" id="GO:0005657">
    <property type="term" value="C:replication fork"/>
    <property type="evidence" value="ECO:0007669"/>
    <property type="project" value="InterPro"/>
</dbReference>
<dbReference type="GO" id="GO:0003677">
    <property type="term" value="F:DNA binding"/>
    <property type="evidence" value="ECO:0007669"/>
    <property type="project" value="InterPro"/>
</dbReference>
<dbReference type="CDD" id="cd19490">
    <property type="entry name" value="XRCC2"/>
    <property type="match status" value="1"/>
</dbReference>
<dbReference type="GO" id="GO:0140664">
    <property type="term" value="F:ATP-dependent DNA damage sensor activity"/>
    <property type="evidence" value="ECO:0007669"/>
    <property type="project" value="InterPro"/>
</dbReference>
<reference evidence="2 3" key="1">
    <citation type="journal article" date="2024" name="Nat. Commun.">
        <title>Phylogenomics reveals the evolutionary origins of lichenization in chlorophyte algae.</title>
        <authorList>
            <person name="Puginier C."/>
            <person name="Libourel C."/>
            <person name="Otte J."/>
            <person name="Skaloud P."/>
            <person name="Haon M."/>
            <person name="Grisel S."/>
            <person name="Petersen M."/>
            <person name="Berrin J.G."/>
            <person name="Delaux P.M."/>
            <person name="Dal Grande F."/>
            <person name="Keller J."/>
        </authorList>
    </citation>
    <scope>NUCLEOTIDE SEQUENCE [LARGE SCALE GENOMIC DNA]</scope>
    <source>
        <strain evidence="2 3">SAG 2043</strain>
    </source>
</reference>
<dbReference type="InterPro" id="IPR030547">
    <property type="entry name" value="XRCC2"/>
</dbReference>
<dbReference type="InterPro" id="IPR020588">
    <property type="entry name" value="RecA_ATP-bd"/>
</dbReference>
<protein>
    <recommendedName>
        <fullName evidence="1">RecA family profile 1 domain-containing protein</fullName>
    </recommendedName>
</protein>
<name>A0AAW1P2N1_9CHLO</name>
<accession>A0AAW1P2N1</accession>
<dbReference type="AlphaFoldDB" id="A0AAW1P2N1"/>
<gene>
    <name evidence="2" type="ORF">WJX72_011755</name>
</gene>
<sequence length="310" mass="33892">MDELARFIQPDETAAAFLARSFVEPLRTGLFFLDASFALRPGHVVELSGPSGCAKTELLAQAAAACVLPAQAYGVSFGGREENVLVFDLDAKFDTLRLMQVLTTRMRDAQAAQGRSLPEAAGQQVLEACLSRLHVVTCHSSFELLAALKVIKPTMTRLEAAGGIRLLLIDNVSAFYWLDRGLRGPMGNSAAIPGGHDMLREGAPLALHRVHAALAAELRKLLRNHRLSILATKHAMLGSSNREEGMWAYREFLPKPWQELVTHRVQLRAAPPPPPGGQPASPLLHFLARWQAQPDVIHHFAVTDGMILKQ</sequence>
<dbReference type="Proteomes" id="UP001489004">
    <property type="component" value="Unassembled WGS sequence"/>
</dbReference>
<dbReference type="GO" id="GO:0000724">
    <property type="term" value="P:double-strand break repair via homologous recombination"/>
    <property type="evidence" value="ECO:0007669"/>
    <property type="project" value="InterPro"/>
</dbReference>
<proteinExistence type="predicted"/>